<sequence>MTQGKEHDVTRTEDLSDEVVRALVDNHRQFLGFLERRVGSRAIAEELLQTAFVKTLEKGGALRDGEGAVTWFYRLLRNALVDHYRRSAAEGRALEREAREVEETSVDAELKQAVCACVGELLPTLKPEYADILRQVDLEERGVPEVAREAGITANNAGVRLHRARQALKKQLERSCGTCASHGCLDCTCKPAGQGGGNSVGCPPGA</sequence>
<dbReference type="GO" id="GO:0006352">
    <property type="term" value="P:DNA-templated transcription initiation"/>
    <property type="evidence" value="ECO:0007669"/>
    <property type="project" value="InterPro"/>
</dbReference>
<keyword evidence="5" id="KW-0804">Transcription</keyword>
<dbReference type="InterPro" id="IPR013325">
    <property type="entry name" value="RNA_pol_sigma_r2"/>
</dbReference>
<dbReference type="InterPro" id="IPR014284">
    <property type="entry name" value="RNA_pol_sigma-70_dom"/>
</dbReference>
<protein>
    <submittedName>
        <fullName evidence="9">RNA polymerase sigma-70 factor, ECF subfamily</fullName>
    </submittedName>
</protein>
<feature type="coiled-coil region" evidence="6">
    <location>
        <begin position="84"/>
        <end position="111"/>
    </location>
</feature>
<dbReference type="Proteomes" id="UP000009026">
    <property type="component" value="Chromosome"/>
</dbReference>
<dbReference type="EMBL" id="CP012109">
    <property type="protein sequence ID" value="AKQ69092.1"/>
    <property type="molecule type" value="Genomic_DNA"/>
</dbReference>
<comment type="similarity">
    <text evidence="1">Belongs to the sigma-70 factor family. ECF subfamily.</text>
</comment>
<proteinExistence type="inferred from homology"/>
<reference evidence="9 10" key="1">
    <citation type="journal article" date="2016" name="PLoS ONE">
        <title>Complete Genome Sequence and Comparative Genomics of a Novel Myxobacterium Myxococcus hansupus.</title>
        <authorList>
            <person name="Sharma G."/>
            <person name="Narwani T."/>
            <person name="Subramanian S."/>
        </authorList>
    </citation>
    <scope>NUCLEOTIDE SEQUENCE [LARGE SCALE GENOMIC DNA]</scope>
    <source>
        <strain evidence="10">mixupus</strain>
    </source>
</reference>
<dbReference type="OrthoDB" id="9803470at2"/>
<evidence type="ECO:0000256" key="2">
    <source>
        <dbReference type="ARBA" id="ARBA00023015"/>
    </source>
</evidence>
<dbReference type="PANTHER" id="PTHR43133:SF8">
    <property type="entry name" value="RNA POLYMERASE SIGMA FACTOR HI_1459-RELATED"/>
    <property type="match status" value="1"/>
</dbReference>
<dbReference type="Gene3D" id="1.10.1740.10">
    <property type="match status" value="1"/>
</dbReference>
<dbReference type="NCBIfam" id="TIGR02937">
    <property type="entry name" value="sigma70-ECF"/>
    <property type="match status" value="1"/>
</dbReference>
<dbReference type="KEGG" id="mym:A176_006004"/>
<dbReference type="InterPro" id="IPR039425">
    <property type="entry name" value="RNA_pol_sigma-70-like"/>
</dbReference>
<dbReference type="GO" id="GO:0016987">
    <property type="term" value="F:sigma factor activity"/>
    <property type="evidence" value="ECO:0007669"/>
    <property type="project" value="UniProtKB-KW"/>
</dbReference>
<evidence type="ECO:0000259" key="7">
    <source>
        <dbReference type="Pfam" id="PF04542"/>
    </source>
</evidence>
<dbReference type="eggNOG" id="COG1595">
    <property type="taxonomic scope" value="Bacteria"/>
</dbReference>
<feature type="domain" description="RNA polymerase sigma-70 region 2" evidence="7">
    <location>
        <begin position="26"/>
        <end position="88"/>
    </location>
</feature>
<evidence type="ECO:0000259" key="8">
    <source>
        <dbReference type="Pfam" id="PF08281"/>
    </source>
</evidence>
<keyword evidence="3" id="KW-0731">Sigma factor</keyword>
<evidence type="ECO:0000313" key="9">
    <source>
        <dbReference type="EMBL" id="AKQ69092.1"/>
    </source>
</evidence>
<evidence type="ECO:0000256" key="3">
    <source>
        <dbReference type="ARBA" id="ARBA00023082"/>
    </source>
</evidence>
<evidence type="ECO:0000313" key="10">
    <source>
        <dbReference type="Proteomes" id="UP000009026"/>
    </source>
</evidence>
<dbReference type="SUPFAM" id="SSF88659">
    <property type="entry name" value="Sigma3 and sigma4 domains of RNA polymerase sigma factors"/>
    <property type="match status" value="1"/>
</dbReference>
<dbReference type="Pfam" id="PF08281">
    <property type="entry name" value="Sigma70_r4_2"/>
    <property type="match status" value="1"/>
</dbReference>
<dbReference type="InterPro" id="IPR036388">
    <property type="entry name" value="WH-like_DNA-bd_sf"/>
</dbReference>
<accession>A0A0H4XLF7</accession>
<keyword evidence="10" id="KW-1185">Reference proteome</keyword>
<evidence type="ECO:0000256" key="4">
    <source>
        <dbReference type="ARBA" id="ARBA00023125"/>
    </source>
</evidence>
<feature type="domain" description="RNA polymerase sigma factor 70 region 4 type 2" evidence="8">
    <location>
        <begin position="117"/>
        <end position="168"/>
    </location>
</feature>
<dbReference type="InterPro" id="IPR013249">
    <property type="entry name" value="RNA_pol_sigma70_r4_t2"/>
</dbReference>
<evidence type="ECO:0000256" key="5">
    <source>
        <dbReference type="ARBA" id="ARBA00023163"/>
    </source>
</evidence>
<dbReference type="GO" id="GO:0003677">
    <property type="term" value="F:DNA binding"/>
    <property type="evidence" value="ECO:0007669"/>
    <property type="project" value="UniProtKB-KW"/>
</dbReference>
<dbReference type="STRING" id="1297742.A176_006004"/>
<organism evidence="9 10">
    <name type="scientific">Pseudomyxococcus hansupus</name>
    <dbReference type="NCBI Taxonomy" id="1297742"/>
    <lineage>
        <taxon>Bacteria</taxon>
        <taxon>Pseudomonadati</taxon>
        <taxon>Myxococcota</taxon>
        <taxon>Myxococcia</taxon>
        <taxon>Myxococcales</taxon>
        <taxon>Cystobacterineae</taxon>
        <taxon>Myxococcaceae</taxon>
        <taxon>Pseudomyxococcus</taxon>
    </lineage>
</organism>
<dbReference type="Gene3D" id="1.10.10.10">
    <property type="entry name" value="Winged helix-like DNA-binding domain superfamily/Winged helix DNA-binding domain"/>
    <property type="match status" value="1"/>
</dbReference>
<dbReference type="RefSeq" id="WP_002635730.1">
    <property type="nucleotide sequence ID" value="NZ_CP012109.1"/>
</dbReference>
<dbReference type="InterPro" id="IPR013324">
    <property type="entry name" value="RNA_pol_sigma_r3/r4-like"/>
</dbReference>
<keyword evidence="6" id="KW-0175">Coiled coil</keyword>
<dbReference type="Pfam" id="PF04542">
    <property type="entry name" value="Sigma70_r2"/>
    <property type="match status" value="1"/>
</dbReference>
<dbReference type="PATRIC" id="fig|1297742.4.peg.6095"/>
<evidence type="ECO:0000256" key="1">
    <source>
        <dbReference type="ARBA" id="ARBA00010641"/>
    </source>
</evidence>
<name>A0A0H4XLF7_9BACT</name>
<keyword evidence="2" id="KW-0805">Transcription regulation</keyword>
<keyword evidence="4" id="KW-0238">DNA-binding</keyword>
<gene>
    <name evidence="9" type="ORF">A176_006004</name>
</gene>
<evidence type="ECO:0000256" key="6">
    <source>
        <dbReference type="SAM" id="Coils"/>
    </source>
</evidence>
<dbReference type="InterPro" id="IPR007627">
    <property type="entry name" value="RNA_pol_sigma70_r2"/>
</dbReference>
<dbReference type="SUPFAM" id="SSF88946">
    <property type="entry name" value="Sigma2 domain of RNA polymerase sigma factors"/>
    <property type="match status" value="1"/>
</dbReference>
<dbReference type="AlphaFoldDB" id="A0A0H4XLF7"/>
<dbReference type="PANTHER" id="PTHR43133">
    <property type="entry name" value="RNA POLYMERASE ECF-TYPE SIGMA FACTO"/>
    <property type="match status" value="1"/>
</dbReference>